<comment type="similarity">
    <text evidence="3">Belongs to the CSN3 family.</text>
</comment>
<evidence type="ECO:0000256" key="6">
    <source>
        <dbReference type="ARBA" id="ARBA00022790"/>
    </source>
</evidence>
<reference evidence="9 10" key="1">
    <citation type="journal article" date="2018" name="Genome Biol. Evol.">
        <title>Multiple Roots of Fruiting Body Formation in Amoebozoa.</title>
        <authorList>
            <person name="Hillmann F."/>
            <person name="Forbes G."/>
            <person name="Novohradska S."/>
            <person name="Ferling I."/>
            <person name="Riege K."/>
            <person name="Groth M."/>
            <person name="Westermann M."/>
            <person name="Marz M."/>
            <person name="Spaller T."/>
            <person name="Winckler T."/>
            <person name="Schaap P."/>
            <person name="Glockner G."/>
        </authorList>
    </citation>
    <scope>NUCLEOTIDE SEQUENCE [LARGE SCALE GENOMIC DNA]</scope>
    <source>
        <strain evidence="9 10">Jena</strain>
    </source>
</reference>
<evidence type="ECO:0000256" key="1">
    <source>
        <dbReference type="ARBA" id="ARBA00004123"/>
    </source>
</evidence>
<dbReference type="GO" id="GO:0006511">
    <property type="term" value="P:ubiquitin-dependent protein catabolic process"/>
    <property type="evidence" value="ECO:0007669"/>
    <property type="project" value="TreeGrafter"/>
</dbReference>
<protein>
    <recommendedName>
        <fullName evidence="4">COP9 signalosome complex subunit 3</fullName>
    </recommendedName>
</protein>
<dbReference type="PANTHER" id="PTHR10758:SF1">
    <property type="entry name" value="COP9 SIGNALOSOME COMPLEX SUBUNIT 3"/>
    <property type="match status" value="1"/>
</dbReference>
<proteinExistence type="inferred from homology"/>
<dbReference type="AlphaFoldDB" id="A0A2P6NE76"/>
<dbReference type="Pfam" id="PF22788">
    <property type="entry name" value="COP9_hel_rpt"/>
    <property type="match status" value="1"/>
</dbReference>
<keyword evidence="10" id="KW-1185">Reference proteome</keyword>
<evidence type="ECO:0000259" key="8">
    <source>
        <dbReference type="SMART" id="SM00088"/>
    </source>
</evidence>
<dbReference type="InterPro" id="IPR050756">
    <property type="entry name" value="CSN3"/>
</dbReference>
<organism evidence="9 10">
    <name type="scientific">Planoprotostelium fungivorum</name>
    <dbReference type="NCBI Taxonomy" id="1890364"/>
    <lineage>
        <taxon>Eukaryota</taxon>
        <taxon>Amoebozoa</taxon>
        <taxon>Evosea</taxon>
        <taxon>Variosea</taxon>
        <taxon>Cavosteliida</taxon>
        <taxon>Cavosteliaceae</taxon>
        <taxon>Planoprotostelium</taxon>
    </lineage>
</organism>
<dbReference type="InterPro" id="IPR055089">
    <property type="entry name" value="COP9_N"/>
</dbReference>
<comment type="subcellular location">
    <subcellularLocation>
        <location evidence="2">Cytoplasm</location>
    </subcellularLocation>
    <subcellularLocation>
        <location evidence="1">Nucleus</location>
    </subcellularLocation>
</comment>
<evidence type="ECO:0000256" key="2">
    <source>
        <dbReference type="ARBA" id="ARBA00004496"/>
    </source>
</evidence>
<dbReference type="InParanoid" id="A0A2P6NE76"/>
<dbReference type="OrthoDB" id="29061at2759"/>
<dbReference type="InterPro" id="IPR000717">
    <property type="entry name" value="PCI_dom"/>
</dbReference>
<accession>A0A2P6NE76</accession>
<evidence type="ECO:0000256" key="3">
    <source>
        <dbReference type="ARBA" id="ARBA00007084"/>
    </source>
</evidence>
<evidence type="ECO:0000313" key="10">
    <source>
        <dbReference type="Proteomes" id="UP000241769"/>
    </source>
</evidence>
<evidence type="ECO:0000256" key="5">
    <source>
        <dbReference type="ARBA" id="ARBA00022490"/>
    </source>
</evidence>
<comment type="caution">
    <text evidence="9">The sequence shown here is derived from an EMBL/GenBank/DDBJ whole genome shotgun (WGS) entry which is preliminary data.</text>
</comment>
<dbReference type="SMART" id="SM00088">
    <property type="entry name" value="PINT"/>
    <property type="match status" value="1"/>
</dbReference>
<sequence>MDKLVANIQENSGTEGGLKQLKILLNKDDQYRQSPFLDEALNTLDPCAHSLGYTFLLGARSQRITDPQRFMNVAQEFFMSCNIQQVLCVIAQRFLELCVENNTPIRAVKPLQAAALKIRQSTETLTPVHAYFLQACLLSKCYHAALHLIDEDIFEVAWEKLNTPRDVLSYFYFAGMIYIGLKKYKKALAALRIIIVAPAQALSGIVVEGYKKYALLSLIVHGKVPPVAKTSSMNIQRAIKSAPAYQEFITAYGKHQADELHKVATTHAELFQKDKNFGLVKQCIQAQYRQSIQRATQTYLTLSLDELANTVNLNGPIQTQQLILRMIENGEIHAKINVRDSMISFDSTGEGYDTNDTGSVVDGRIQKVMSYARKVRVLDDTIAASTQFLGKSAQREGGRWGAGAEIDDDASGMKDVAWSKKFMS</sequence>
<dbReference type="PANTHER" id="PTHR10758">
    <property type="entry name" value="26S PROTEASOME NON-ATPASE REGULATORY SUBUNIT 3/COP9 SIGNALOSOME COMPLEX SUBUNIT 3"/>
    <property type="match status" value="1"/>
</dbReference>
<keyword evidence="6" id="KW-0736">Signalosome</keyword>
<evidence type="ECO:0000256" key="4">
    <source>
        <dbReference type="ARBA" id="ARBA00014878"/>
    </source>
</evidence>
<feature type="domain" description="PCI" evidence="8">
    <location>
        <begin position="278"/>
        <end position="368"/>
    </location>
</feature>
<name>A0A2P6NE76_9EUKA</name>
<dbReference type="FunCoup" id="A0A2P6NE76">
    <property type="interactions" value="981"/>
</dbReference>
<evidence type="ECO:0000256" key="7">
    <source>
        <dbReference type="ARBA" id="ARBA00023242"/>
    </source>
</evidence>
<dbReference type="GO" id="GO:0005737">
    <property type="term" value="C:cytoplasm"/>
    <property type="evidence" value="ECO:0007669"/>
    <property type="project" value="UniProtKB-SubCell"/>
</dbReference>
<keyword evidence="5" id="KW-0963">Cytoplasm</keyword>
<dbReference type="Pfam" id="PF01399">
    <property type="entry name" value="PCI"/>
    <property type="match status" value="1"/>
</dbReference>
<dbReference type="InterPro" id="IPR036390">
    <property type="entry name" value="WH_DNA-bd_sf"/>
</dbReference>
<keyword evidence="7" id="KW-0539">Nucleus</keyword>
<dbReference type="STRING" id="1890364.A0A2P6NE76"/>
<dbReference type="Proteomes" id="UP000241769">
    <property type="component" value="Unassembled WGS sequence"/>
</dbReference>
<dbReference type="SUPFAM" id="SSF46785">
    <property type="entry name" value="Winged helix' DNA-binding domain"/>
    <property type="match status" value="1"/>
</dbReference>
<evidence type="ECO:0000313" key="9">
    <source>
        <dbReference type="EMBL" id="PRP82268.1"/>
    </source>
</evidence>
<dbReference type="EMBL" id="MDYQ01000107">
    <property type="protein sequence ID" value="PRP82268.1"/>
    <property type="molecule type" value="Genomic_DNA"/>
</dbReference>
<dbReference type="GO" id="GO:0008180">
    <property type="term" value="C:COP9 signalosome"/>
    <property type="evidence" value="ECO:0007669"/>
    <property type="project" value="UniProtKB-KW"/>
</dbReference>
<gene>
    <name evidence="9" type="ORF">PROFUN_06280</name>
</gene>